<comment type="caution">
    <text evidence="2">The sequence shown here is derived from an EMBL/GenBank/DDBJ whole genome shotgun (WGS) entry which is preliminary data.</text>
</comment>
<dbReference type="CDD" id="cd07715">
    <property type="entry name" value="TaR3-like_MBL-fold"/>
    <property type="match status" value="1"/>
</dbReference>
<dbReference type="SUPFAM" id="SSF56281">
    <property type="entry name" value="Metallo-hydrolase/oxidoreductase"/>
    <property type="match status" value="1"/>
</dbReference>
<sequence length="278" mass="30166">MHAASDPGLVLRLWGTRGSTPAPGCETVRYGGETTAMEVVIGGRSVLIDCGSGARALGDRMCADGIDDIDMLFTHFHLDHICGLPFFRPAYNPETKIRIHAGHLQPDEDPRAVLCRIMSPPIFPVAFDHLAACECIRFTASDHLVLAGGIGVDTIALNHPNGSVGYRFRSGGKTLVTVTDHEHGDAEYDAAVADFVRGADVMIYDGMFDDSEYGAHVGWGHSTWQEGLRLAAKTDVRMPVIFHHHPDRTDAQLDAYAEAAKQLHPNAVFARQGLEIAL</sequence>
<dbReference type="RefSeq" id="WP_261616883.1">
    <property type="nucleotide sequence ID" value="NZ_JALIDZ010000007.1"/>
</dbReference>
<feature type="domain" description="Metallo-beta-lactamase" evidence="1">
    <location>
        <begin position="33"/>
        <end position="207"/>
    </location>
</feature>
<dbReference type="PANTHER" id="PTHR42663:SF4">
    <property type="entry name" value="SLL1036 PROTEIN"/>
    <property type="match status" value="1"/>
</dbReference>
<dbReference type="InterPro" id="IPR001279">
    <property type="entry name" value="Metallo-B-lactamas"/>
</dbReference>
<dbReference type="Proteomes" id="UP001320898">
    <property type="component" value="Unassembled WGS sequence"/>
</dbReference>
<dbReference type="Gene3D" id="3.60.15.10">
    <property type="entry name" value="Ribonuclease Z/Hydroxyacylglutathione hydrolase-like"/>
    <property type="match status" value="1"/>
</dbReference>
<protein>
    <submittedName>
        <fullName evidence="2">MBL fold metallo-hydrolase</fullName>
    </submittedName>
</protein>
<reference evidence="2 3" key="1">
    <citation type="submission" date="2022-04" db="EMBL/GenBank/DDBJ databases">
        <authorList>
            <person name="Ye Y.-Q."/>
            <person name="Du Z.-J."/>
        </authorList>
    </citation>
    <scope>NUCLEOTIDE SEQUENCE [LARGE SCALE GENOMIC DNA]</scope>
    <source>
        <strain evidence="2 3">A6E488</strain>
    </source>
</reference>
<dbReference type="SMART" id="SM00849">
    <property type="entry name" value="Lactamase_B"/>
    <property type="match status" value="1"/>
</dbReference>
<dbReference type="Pfam" id="PF12706">
    <property type="entry name" value="Lactamase_B_2"/>
    <property type="match status" value="1"/>
</dbReference>
<accession>A0AAW5R3S2</accession>
<dbReference type="PANTHER" id="PTHR42663">
    <property type="entry name" value="HYDROLASE C777.06C-RELATED-RELATED"/>
    <property type="match status" value="1"/>
</dbReference>
<evidence type="ECO:0000313" key="3">
    <source>
        <dbReference type="Proteomes" id="UP001320898"/>
    </source>
</evidence>
<dbReference type="InterPro" id="IPR036866">
    <property type="entry name" value="RibonucZ/Hydroxyglut_hydro"/>
</dbReference>
<proteinExistence type="predicted"/>
<dbReference type="EMBL" id="JALIDZ010000007">
    <property type="protein sequence ID" value="MCT8973303.1"/>
    <property type="molecule type" value="Genomic_DNA"/>
</dbReference>
<keyword evidence="3" id="KW-1185">Reference proteome</keyword>
<dbReference type="AlphaFoldDB" id="A0AAW5R3S2"/>
<organism evidence="2 3">
    <name type="scientific">Microbaculum marinisediminis</name>
    <dbReference type="NCBI Taxonomy" id="2931392"/>
    <lineage>
        <taxon>Bacteria</taxon>
        <taxon>Pseudomonadati</taxon>
        <taxon>Pseudomonadota</taxon>
        <taxon>Alphaproteobacteria</taxon>
        <taxon>Hyphomicrobiales</taxon>
        <taxon>Tepidamorphaceae</taxon>
        <taxon>Microbaculum</taxon>
    </lineage>
</organism>
<evidence type="ECO:0000259" key="1">
    <source>
        <dbReference type="SMART" id="SM00849"/>
    </source>
</evidence>
<gene>
    <name evidence="2" type="ORF">MUB46_15680</name>
</gene>
<evidence type="ECO:0000313" key="2">
    <source>
        <dbReference type="EMBL" id="MCT8973303.1"/>
    </source>
</evidence>
<name>A0AAW5R3S2_9HYPH</name>